<keyword evidence="2" id="KW-1134">Transmembrane beta strand</keyword>
<proteinExistence type="inferred from homology"/>
<feature type="signal peptide" evidence="2">
    <location>
        <begin position="1"/>
        <end position="24"/>
    </location>
</feature>
<dbReference type="EMBL" id="VWOJ01000001">
    <property type="protein sequence ID" value="KAA5804964.1"/>
    <property type="molecule type" value="Genomic_DNA"/>
</dbReference>
<dbReference type="PROSITE" id="PS51257">
    <property type="entry name" value="PROKAR_LIPOPROTEIN"/>
    <property type="match status" value="1"/>
</dbReference>
<sequence length="459" mass="47771">MIRCTTPLLAALTVTACASQPMGAAALPDGAPGRFAALPETVTAAPQDWIAAFEDPVLSALVDEAMQANPSLSAARAGVIAARAAARGAGGARLPSLDGRIGVTDQDAPAQSGTSYSLGLEASWTADVWGRLSDQARASALTAEAVHADWRGARLSVAAGVAQAWYGLIEAREQRDLALADVETRTRQTDIVERRFQRGVARSSDLRTARSALASSEAVLALRERAVDTAARALEIQLGRYPANALAIDGGLPALGAVGDPGSPEALLQRRPDIVAAEARMQAAGFSADAARKALYPGLTLRAELRDTGASPGDIFDAQNLTRIVSASVLAPVFRGGQLRAERDRQAALAEQASARLVETVLTALREVENALSADGRLARRVEALAAASAEADAALELVERQYASGVATIFELIDAQTRATQAQGQLITARRERVDNRIALYLATAGGFAAQGGQAGEL</sequence>
<keyword evidence="2" id="KW-0449">Lipoprotein</keyword>
<dbReference type="Gene3D" id="2.20.200.10">
    <property type="entry name" value="Outer membrane efflux proteins (OEP)"/>
    <property type="match status" value="1"/>
</dbReference>
<dbReference type="AlphaFoldDB" id="A0A5M6ZN02"/>
<dbReference type="InterPro" id="IPR010131">
    <property type="entry name" value="MdtP/NodT-like"/>
</dbReference>
<dbReference type="RefSeq" id="WP_150021995.1">
    <property type="nucleotide sequence ID" value="NZ_VWOJ01000001.1"/>
</dbReference>
<comment type="similarity">
    <text evidence="1 2">Belongs to the outer membrane factor (OMF) (TC 1.B.17) family.</text>
</comment>
<evidence type="ECO:0000256" key="2">
    <source>
        <dbReference type="RuleBase" id="RU362097"/>
    </source>
</evidence>
<keyword evidence="2" id="KW-0564">Palmitate</keyword>
<evidence type="ECO:0000313" key="3">
    <source>
        <dbReference type="EMBL" id="KAA5804964.1"/>
    </source>
</evidence>
<comment type="subcellular location">
    <subcellularLocation>
        <location evidence="2">Cell membrane</location>
        <topology evidence="2">Lipid-anchor</topology>
    </subcellularLocation>
</comment>
<dbReference type="Gene3D" id="1.20.1600.10">
    <property type="entry name" value="Outer membrane efflux proteins (OEP)"/>
    <property type="match status" value="1"/>
</dbReference>
<name>A0A5M6ZN02_9PROT</name>
<dbReference type="GO" id="GO:0015562">
    <property type="term" value="F:efflux transmembrane transporter activity"/>
    <property type="evidence" value="ECO:0007669"/>
    <property type="project" value="InterPro"/>
</dbReference>
<dbReference type="NCBIfam" id="TIGR01845">
    <property type="entry name" value="outer_NodT"/>
    <property type="match status" value="1"/>
</dbReference>
<dbReference type="Pfam" id="PF02321">
    <property type="entry name" value="OEP"/>
    <property type="match status" value="2"/>
</dbReference>
<dbReference type="GO" id="GO:0005886">
    <property type="term" value="C:plasma membrane"/>
    <property type="evidence" value="ECO:0007669"/>
    <property type="project" value="UniProtKB-SubCell"/>
</dbReference>
<keyword evidence="2" id="KW-0812">Transmembrane</keyword>
<keyword evidence="2" id="KW-0732">Signal</keyword>
<dbReference type="PANTHER" id="PTHR30203">
    <property type="entry name" value="OUTER MEMBRANE CATION EFFLUX PROTEIN"/>
    <property type="match status" value="1"/>
</dbReference>
<keyword evidence="2" id="KW-0472">Membrane</keyword>
<organism evidence="3 4">
    <name type="scientific">Alkalicaulis satelles</name>
    <dbReference type="NCBI Taxonomy" id="2609175"/>
    <lineage>
        <taxon>Bacteria</taxon>
        <taxon>Pseudomonadati</taxon>
        <taxon>Pseudomonadota</taxon>
        <taxon>Alphaproteobacteria</taxon>
        <taxon>Maricaulales</taxon>
        <taxon>Maricaulaceae</taxon>
        <taxon>Alkalicaulis</taxon>
    </lineage>
</organism>
<dbReference type="SUPFAM" id="SSF56954">
    <property type="entry name" value="Outer membrane efflux proteins (OEP)"/>
    <property type="match status" value="1"/>
</dbReference>
<evidence type="ECO:0000313" key="4">
    <source>
        <dbReference type="Proteomes" id="UP000325122"/>
    </source>
</evidence>
<protein>
    <submittedName>
        <fullName evidence="3">Efflux transporter outer membrane subunit</fullName>
    </submittedName>
</protein>
<gene>
    <name evidence="3" type="ORF">F1654_02925</name>
</gene>
<dbReference type="InterPro" id="IPR003423">
    <property type="entry name" value="OMP_efflux"/>
</dbReference>
<dbReference type="PANTHER" id="PTHR30203:SF33">
    <property type="entry name" value="BLR4455 PROTEIN"/>
    <property type="match status" value="1"/>
</dbReference>
<comment type="caution">
    <text evidence="3">The sequence shown here is derived from an EMBL/GenBank/DDBJ whole genome shotgun (WGS) entry which is preliminary data.</text>
</comment>
<reference evidence="3 4" key="1">
    <citation type="submission" date="2019-09" db="EMBL/GenBank/DDBJ databases">
        <authorList>
            <person name="Kevbrin V."/>
            <person name="Grouzdev D.S."/>
        </authorList>
    </citation>
    <scope>NUCLEOTIDE SEQUENCE [LARGE SCALE GENOMIC DNA]</scope>
    <source>
        <strain evidence="3 4">G-192</strain>
    </source>
</reference>
<feature type="chain" id="PRO_5024484350" evidence="2">
    <location>
        <begin position="25"/>
        <end position="459"/>
    </location>
</feature>
<dbReference type="Proteomes" id="UP000325122">
    <property type="component" value="Unassembled WGS sequence"/>
</dbReference>
<accession>A0A5M6ZN02</accession>
<keyword evidence="4" id="KW-1185">Reference proteome</keyword>
<evidence type="ECO:0000256" key="1">
    <source>
        <dbReference type="ARBA" id="ARBA00007613"/>
    </source>
</evidence>